<reference evidence="1 2" key="1">
    <citation type="journal article" date="2020" name="Nat. Food">
        <title>A phased Vanilla planifolia genome enables genetic improvement of flavour and production.</title>
        <authorList>
            <person name="Hasing T."/>
            <person name="Tang H."/>
            <person name="Brym M."/>
            <person name="Khazi F."/>
            <person name="Huang T."/>
            <person name="Chambers A.H."/>
        </authorList>
    </citation>
    <scope>NUCLEOTIDE SEQUENCE [LARGE SCALE GENOMIC DNA]</scope>
    <source>
        <tissue evidence="1">Leaf</tissue>
    </source>
</reference>
<name>A0A835RW36_VANPL</name>
<evidence type="ECO:0000313" key="1">
    <source>
        <dbReference type="EMBL" id="KAG0495676.1"/>
    </source>
</evidence>
<gene>
    <name evidence="1" type="ORF">HPP92_000367</name>
</gene>
<dbReference type="EMBL" id="JADCNL010000001">
    <property type="protein sequence ID" value="KAG0495676.1"/>
    <property type="molecule type" value="Genomic_DNA"/>
</dbReference>
<sequence>MRDLGATAPSPFITSPAAADKTIVRPTKVQRIDEPGEGCRLPKCAYSYMEGPRDFPSSVGKGAVMLA</sequence>
<dbReference type="Proteomes" id="UP000636800">
    <property type="component" value="Chromosome 1"/>
</dbReference>
<comment type="caution">
    <text evidence="1">The sequence shown here is derived from an EMBL/GenBank/DDBJ whole genome shotgun (WGS) entry which is preliminary data.</text>
</comment>
<protein>
    <submittedName>
        <fullName evidence="1">Uncharacterized protein</fullName>
    </submittedName>
</protein>
<organism evidence="1 2">
    <name type="scientific">Vanilla planifolia</name>
    <name type="common">Vanilla</name>
    <dbReference type="NCBI Taxonomy" id="51239"/>
    <lineage>
        <taxon>Eukaryota</taxon>
        <taxon>Viridiplantae</taxon>
        <taxon>Streptophyta</taxon>
        <taxon>Embryophyta</taxon>
        <taxon>Tracheophyta</taxon>
        <taxon>Spermatophyta</taxon>
        <taxon>Magnoliopsida</taxon>
        <taxon>Liliopsida</taxon>
        <taxon>Asparagales</taxon>
        <taxon>Orchidaceae</taxon>
        <taxon>Vanilloideae</taxon>
        <taxon>Vanilleae</taxon>
        <taxon>Vanilla</taxon>
    </lineage>
</organism>
<keyword evidence="2" id="KW-1185">Reference proteome</keyword>
<proteinExistence type="predicted"/>
<dbReference type="AlphaFoldDB" id="A0A835RW36"/>
<accession>A0A835RW36</accession>
<evidence type="ECO:0000313" key="2">
    <source>
        <dbReference type="Proteomes" id="UP000636800"/>
    </source>
</evidence>